<dbReference type="PANTHER" id="PTHR15497">
    <property type="entry name" value="3-HYDROXYANTHRANILATE 3,4-DIOXYGENASE"/>
    <property type="match status" value="1"/>
</dbReference>
<dbReference type="InterPro" id="IPR014710">
    <property type="entry name" value="RmlC-like_jellyroll"/>
</dbReference>
<keyword evidence="2 7" id="KW-0662">Pyridine nucleotide biosynthesis</keyword>
<feature type="binding site" evidence="7">
    <location>
        <position position="172"/>
    </location>
    <ligand>
        <name>Fe cation</name>
        <dbReference type="ChEBI" id="CHEBI:24875"/>
        <label>2</label>
    </ligand>
</feature>
<dbReference type="GO" id="GO:0008198">
    <property type="term" value="F:ferrous iron binding"/>
    <property type="evidence" value="ECO:0007669"/>
    <property type="project" value="UniProtKB-UniRule"/>
</dbReference>
<keyword evidence="4 7" id="KW-0223">Dioxygenase</keyword>
<dbReference type="NCBIfam" id="NF009763">
    <property type="entry name" value="PRK13264.1"/>
    <property type="match status" value="1"/>
</dbReference>
<gene>
    <name evidence="7" type="primary">nbaC</name>
    <name evidence="8" type="ORF">AS888_16485</name>
</gene>
<evidence type="ECO:0000256" key="4">
    <source>
        <dbReference type="ARBA" id="ARBA00022964"/>
    </source>
</evidence>
<dbReference type="GO" id="GO:0019805">
    <property type="term" value="P:quinolinate biosynthetic process"/>
    <property type="evidence" value="ECO:0007669"/>
    <property type="project" value="UniProtKB-UniRule"/>
</dbReference>
<sequence>MKEVAQSLKLQARSLNLLKVMEDNKHLLKPPVNNKVLWEDSEFIVMLLGGPNYRRDFHVDPSDELFYQIKGSCYVECINRNGEREVVEVKEGELFMLPSDVPHSPHRVSNTYGIVVERKRAKGELEDFVWFCGNCNHEMHKVTVQLTNIEVQVKEAIEAFNGSKELRTCNECGHIMSENVEAWKCE</sequence>
<evidence type="ECO:0000256" key="2">
    <source>
        <dbReference type="ARBA" id="ARBA00022642"/>
    </source>
</evidence>
<comment type="caution">
    <text evidence="8">The sequence shown here is derived from an EMBL/GenBank/DDBJ whole genome shotgun (WGS) entry which is preliminary data.</text>
</comment>
<feature type="binding site" evidence="7">
    <location>
        <position position="64"/>
    </location>
    <ligand>
        <name>Fe cation</name>
        <dbReference type="ChEBI" id="CHEBI:24875"/>
        <label>1</label>
        <note>catalytic</note>
    </ligand>
</feature>
<protein>
    <recommendedName>
        <fullName evidence="7">3-hydroxyanthranilate 3,4-dioxygenase</fullName>
        <ecNumber evidence="7">1.13.11.6</ecNumber>
    </recommendedName>
    <alternativeName>
        <fullName evidence="7">3-hydroxyanthranilate oxygenase</fullName>
        <shortName evidence="7">3-HAO</shortName>
    </alternativeName>
    <alternativeName>
        <fullName evidence="7">3-hydroxyanthranilic acid dioxygenase</fullName>
        <shortName evidence="7">HAD</shortName>
    </alternativeName>
</protein>
<dbReference type="GO" id="GO:0005737">
    <property type="term" value="C:cytoplasm"/>
    <property type="evidence" value="ECO:0007669"/>
    <property type="project" value="TreeGrafter"/>
</dbReference>
<dbReference type="AlphaFoldDB" id="A0A109N0F8"/>
<comment type="pathway">
    <text evidence="7">Cofactor biosynthesis; NAD(+) biosynthesis; quinolinate from L-kynurenine: step 3/3.</text>
</comment>
<comment type="function">
    <text evidence="1 7">Catalyzes the oxidative ring opening of 3-hydroxyanthranilate to 2-amino-3-carboxymuconate semialdehyde, which spontaneously cyclizes to quinolinate.</text>
</comment>
<organism evidence="8 9">
    <name type="scientific">Peribacillus simplex</name>
    <dbReference type="NCBI Taxonomy" id="1478"/>
    <lineage>
        <taxon>Bacteria</taxon>
        <taxon>Bacillati</taxon>
        <taxon>Bacillota</taxon>
        <taxon>Bacilli</taxon>
        <taxon>Bacillales</taxon>
        <taxon>Bacillaceae</taxon>
        <taxon>Peribacillus</taxon>
    </lineage>
</organism>
<dbReference type="NCBIfam" id="TIGR03037">
    <property type="entry name" value="anthran_nbaC"/>
    <property type="match status" value="1"/>
</dbReference>
<dbReference type="InterPro" id="IPR011051">
    <property type="entry name" value="RmlC_Cupin_sf"/>
</dbReference>
<dbReference type="GO" id="GO:0043420">
    <property type="term" value="P:anthranilate metabolic process"/>
    <property type="evidence" value="ECO:0007669"/>
    <property type="project" value="UniProtKB-UniRule"/>
</dbReference>
<evidence type="ECO:0000256" key="7">
    <source>
        <dbReference type="HAMAP-Rule" id="MF_00825"/>
    </source>
</evidence>
<feature type="binding site" evidence="7">
    <location>
        <position position="58"/>
    </location>
    <ligand>
        <name>Fe cation</name>
        <dbReference type="ChEBI" id="CHEBI:24875"/>
        <label>1</label>
        <note>catalytic</note>
    </ligand>
</feature>
<evidence type="ECO:0000313" key="9">
    <source>
        <dbReference type="Proteomes" id="UP000064189"/>
    </source>
</evidence>
<dbReference type="EC" id="1.13.11.6" evidence="7"/>
<dbReference type="Gene3D" id="2.60.120.10">
    <property type="entry name" value="Jelly Rolls"/>
    <property type="match status" value="1"/>
</dbReference>
<dbReference type="RefSeq" id="WP_061141555.1">
    <property type="nucleotide sequence ID" value="NZ_LNNH01000012.1"/>
</dbReference>
<dbReference type="GO" id="GO:0009435">
    <property type="term" value="P:NAD+ biosynthetic process"/>
    <property type="evidence" value="ECO:0007669"/>
    <property type="project" value="UniProtKB-UniPathway"/>
</dbReference>
<feature type="binding site" evidence="7">
    <location>
        <position position="117"/>
    </location>
    <ligand>
        <name>substrate</name>
    </ligand>
</feature>
<comment type="cofactor">
    <cofactor evidence="7">
        <name>Fe(2+)</name>
        <dbReference type="ChEBI" id="CHEBI:29033"/>
    </cofactor>
    <text evidence="7">Binds 2 Fe(2+) ions per subunit.</text>
</comment>
<feature type="binding site" evidence="7">
    <location>
        <position position="103"/>
    </location>
    <ligand>
        <name>Fe cation</name>
        <dbReference type="ChEBI" id="CHEBI:24875"/>
        <label>1</label>
        <note>catalytic</note>
    </ligand>
</feature>
<keyword evidence="9" id="KW-1185">Reference proteome</keyword>
<name>A0A109N0F8_9BACI</name>
<dbReference type="Pfam" id="PF06052">
    <property type="entry name" value="3-HAO"/>
    <property type="match status" value="1"/>
</dbReference>
<feature type="binding site" evidence="7">
    <location>
        <position position="132"/>
    </location>
    <ligand>
        <name>Fe cation</name>
        <dbReference type="ChEBI" id="CHEBI:24875"/>
        <label>2</label>
    </ligand>
</feature>
<keyword evidence="6 7" id="KW-0408">Iron</keyword>
<feature type="binding site" evidence="7">
    <location>
        <position position="135"/>
    </location>
    <ligand>
        <name>Fe cation</name>
        <dbReference type="ChEBI" id="CHEBI:24875"/>
        <label>2</label>
    </ligand>
</feature>
<evidence type="ECO:0000256" key="5">
    <source>
        <dbReference type="ARBA" id="ARBA00023002"/>
    </source>
</evidence>
<feature type="binding site" evidence="7">
    <location>
        <position position="64"/>
    </location>
    <ligand>
        <name>substrate</name>
    </ligand>
</feature>
<dbReference type="GO" id="GO:0000334">
    <property type="term" value="F:3-hydroxyanthranilate 3,4-dioxygenase activity"/>
    <property type="evidence" value="ECO:0007669"/>
    <property type="project" value="UniProtKB-UniRule"/>
</dbReference>
<proteinExistence type="inferred from homology"/>
<evidence type="ECO:0000313" key="8">
    <source>
        <dbReference type="EMBL" id="KWW21202.1"/>
    </source>
</evidence>
<reference evidence="8 9" key="1">
    <citation type="submission" date="2015-11" db="EMBL/GenBank/DDBJ databases">
        <title>Genome Sequence of Bacillus simplex strain VanAntwerpen2.</title>
        <authorList>
            <person name="Couger M.B."/>
        </authorList>
    </citation>
    <scope>NUCLEOTIDE SEQUENCE [LARGE SCALE GENOMIC DNA]</scope>
    <source>
        <strain evidence="8 9">VanAntwerpen02</strain>
    </source>
</reference>
<feature type="binding site" evidence="7">
    <location>
        <position position="54"/>
    </location>
    <ligand>
        <name>O2</name>
        <dbReference type="ChEBI" id="CHEBI:15379"/>
    </ligand>
</feature>
<feature type="binding site" evidence="7">
    <location>
        <position position="107"/>
    </location>
    <ligand>
        <name>substrate</name>
    </ligand>
</feature>
<dbReference type="PANTHER" id="PTHR15497:SF1">
    <property type="entry name" value="3-HYDROXYANTHRANILATE 3,4-DIOXYGENASE"/>
    <property type="match status" value="1"/>
</dbReference>
<dbReference type="InterPro" id="IPR010329">
    <property type="entry name" value="3hydroanth_dOase"/>
</dbReference>
<dbReference type="HAMAP" id="MF_00825">
    <property type="entry name" value="3_HAO"/>
    <property type="match status" value="1"/>
</dbReference>
<accession>A0A109N0F8</accession>
<dbReference type="Proteomes" id="UP000064189">
    <property type="component" value="Unassembled WGS sequence"/>
</dbReference>
<comment type="similarity">
    <text evidence="7">Belongs to the 3-HAO family.</text>
</comment>
<dbReference type="EMBL" id="LNNH01000012">
    <property type="protein sequence ID" value="KWW21202.1"/>
    <property type="molecule type" value="Genomic_DNA"/>
</dbReference>
<dbReference type="GO" id="GO:0006569">
    <property type="term" value="P:L-tryptophan catabolic process"/>
    <property type="evidence" value="ECO:0007669"/>
    <property type="project" value="UniProtKB-UniRule"/>
</dbReference>
<dbReference type="UniPathway" id="UPA00253">
    <property type="reaction ID" value="UER00330"/>
</dbReference>
<comment type="catalytic activity">
    <reaction evidence="7">
        <text>3-hydroxyanthranilate + O2 = (2Z,4Z)-2-amino-3-carboxymuconate 6-semialdehyde</text>
        <dbReference type="Rhea" id="RHEA:17953"/>
        <dbReference type="ChEBI" id="CHEBI:15379"/>
        <dbReference type="ChEBI" id="CHEBI:36559"/>
        <dbReference type="ChEBI" id="CHEBI:77612"/>
        <dbReference type="EC" id="1.13.11.6"/>
    </reaction>
</comment>
<evidence type="ECO:0000256" key="1">
    <source>
        <dbReference type="ARBA" id="ARBA00002752"/>
    </source>
</evidence>
<evidence type="ECO:0000256" key="3">
    <source>
        <dbReference type="ARBA" id="ARBA00022723"/>
    </source>
</evidence>
<dbReference type="CDD" id="cd06123">
    <property type="entry name" value="cupin_HAO"/>
    <property type="match status" value="1"/>
</dbReference>
<evidence type="ECO:0000256" key="6">
    <source>
        <dbReference type="ARBA" id="ARBA00023004"/>
    </source>
</evidence>
<dbReference type="SUPFAM" id="SSF51182">
    <property type="entry name" value="RmlC-like cupins"/>
    <property type="match status" value="1"/>
</dbReference>
<keyword evidence="3 7" id="KW-0479">Metal-binding</keyword>
<feature type="binding site" evidence="7">
    <location>
        <position position="169"/>
    </location>
    <ligand>
        <name>Fe cation</name>
        <dbReference type="ChEBI" id="CHEBI:24875"/>
        <label>2</label>
    </ligand>
</feature>
<keyword evidence="5 7" id="KW-0560">Oxidoreductase</keyword>